<gene>
    <name evidence="4" type="ORF">BG04_2491</name>
</gene>
<evidence type="ECO:0000259" key="3">
    <source>
        <dbReference type="SMART" id="SM00900"/>
    </source>
</evidence>
<proteinExistence type="predicted"/>
<evidence type="ECO:0000256" key="2">
    <source>
        <dbReference type="SAM" id="SignalP"/>
    </source>
</evidence>
<protein>
    <submittedName>
        <fullName evidence="4">FMN-binding domain protein</fullName>
    </submittedName>
</protein>
<feature type="chain" id="PRO_5038485590" evidence="2">
    <location>
        <begin position="24"/>
        <end position="170"/>
    </location>
</feature>
<dbReference type="EMBL" id="CP009920">
    <property type="protein sequence ID" value="AJI24213.1"/>
    <property type="molecule type" value="Genomic_DNA"/>
</dbReference>
<dbReference type="Pfam" id="PF04205">
    <property type="entry name" value="FMN_bind"/>
    <property type="match status" value="1"/>
</dbReference>
<organism evidence="4 5">
    <name type="scientific">Priestia megaterium (strain ATCC 14581 / DSM 32 / CCUG 1817 / JCM 2506 / NBRC 15308 / NCIMB 9376 / NCTC 10342 / NRRL B-14308 / VKM B-512 / Ford 19)</name>
    <name type="common">Bacillus megaterium</name>
    <dbReference type="NCBI Taxonomy" id="1348623"/>
    <lineage>
        <taxon>Bacteria</taxon>
        <taxon>Bacillati</taxon>
        <taxon>Bacillota</taxon>
        <taxon>Bacilli</taxon>
        <taxon>Bacillales</taxon>
        <taxon>Bacillaceae</taxon>
        <taxon>Priestia</taxon>
    </lineage>
</organism>
<dbReference type="AlphaFoldDB" id="A0A0B6AU36"/>
<keyword evidence="2" id="KW-0732">Signal</keyword>
<evidence type="ECO:0000313" key="4">
    <source>
        <dbReference type="EMBL" id="AJI24213.1"/>
    </source>
</evidence>
<dbReference type="InterPro" id="IPR007329">
    <property type="entry name" value="FMN-bd"/>
</dbReference>
<dbReference type="GeneID" id="93640561"/>
<feature type="signal peptide" evidence="2">
    <location>
        <begin position="1"/>
        <end position="23"/>
    </location>
</feature>
<dbReference type="Gene3D" id="3.90.1010.20">
    <property type="match status" value="1"/>
</dbReference>
<feature type="compositionally biased region" description="Polar residues" evidence="1">
    <location>
        <begin position="64"/>
        <end position="80"/>
    </location>
</feature>
<accession>A0A0B6AU36</accession>
<evidence type="ECO:0000256" key="1">
    <source>
        <dbReference type="SAM" id="MobiDB-lite"/>
    </source>
</evidence>
<feature type="domain" description="FMN-binding" evidence="3">
    <location>
        <begin position="88"/>
        <end position="167"/>
    </location>
</feature>
<name>A0A0B6AU36_PRIM2</name>
<dbReference type="KEGG" id="bmeg:BG04_2491"/>
<dbReference type="SMART" id="SM00900">
    <property type="entry name" value="FMN_bind"/>
    <property type="match status" value="1"/>
</dbReference>
<reference evidence="4 5" key="1">
    <citation type="journal article" date="2015" name="Genome Announc.">
        <title>Complete genome sequences for 35 biothreat assay-relevant bacillus species.</title>
        <authorList>
            <person name="Johnson S.L."/>
            <person name="Daligault H.E."/>
            <person name="Davenport K.W."/>
            <person name="Jaissle J."/>
            <person name="Frey K.G."/>
            <person name="Ladner J.T."/>
            <person name="Broomall S.M."/>
            <person name="Bishop-Lilly K.A."/>
            <person name="Bruce D.C."/>
            <person name="Gibbons H.S."/>
            <person name="Coyne S.R."/>
            <person name="Lo C.C."/>
            <person name="Meincke L."/>
            <person name="Munk A.C."/>
            <person name="Koroleva G.I."/>
            <person name="Rosenzweig C.N."/>
            <person name="Palacios G.F."/>
            <person name="Redden C.L."/>
            <person name="Minogue T.D."/>
            <person name="Chain P.S."/>
        </authorList>
    </citation>
    <scope>NUCLEOTIDE SEQUENCE [LARGE SCALE GENOMIC DNA]</scope>
    <source>
        <strain evidence="5">ATCC 14581 / DSM 32 / JCM 2506 / NBRC 15308 / NCIMB 9376 / NCTC 10342 / NRRL B-14308 / VKM B-512</strain>
    </source>
</reference>
<feature type="region of interest" description="Disordered" evidence="1">
    <location>
        <begin position="62"/>
        <end position="90"/>
    </location>
</feature>
<dbReference type="RefSeq" id="WP_016762750.1">
    <property type="nucleotide sequence ID" value="NZ_BCVB01000019.1"/>
</dbReference>
<dbReference type="GO" id="GO:0016020">
    <property type="term" value="C:membrane"/>
    <property type="evidence" value="ECO:0007669"/>
    <property type="project" value="InterPro"/>
</dbReference>
<evidence type="ECO:0000313" key="5">
    <source>
        <dbReference type="Proteomes" id="UP000031829"/>
    </source>
</evidence>
<dbReference type="HOGENOM" id="CLU_133637_0_0_9"/>
<sequence length="170" mass="18267">MSKMGKKMIAACSVAIGSIYATGYINTLSDAQAVQVTPAHHQKKTTDQTDNQTIVNDSWGEDIASSNKNQSSASTESSAPKTKYKDGTYSGQGSNRIGTVYVSVTIKNDRIDTVEITEADTHYSQSYIEDLPSQVVQRQSSDVDVVSGATLSTEDFQNAVDDALQQAMNA</sequence>
<dbReference type="Proteomes" id="UP000031829">
    <property type="component" value="Chromosome"/>
</dbReference>
<dbReference type="GO" id="GO:0010181">
    <property type="term" value="F:FMN binding"/>
    <property type="evidence" value="ECO:0007669"/>
    <property type="project" value="InterPro"/>
</dbReference>